<dbReference type="Pfam" id="PF20255">
    <property type="entry name" value="DUF6606"/>
    <property type="match status" value="1"/>
</dbReference>
<sequence>MDPKLVADMLMGVLRGIGREPVGDEAVAIIKHCREEARTEVWLDTELFWRRSPLWLFIRVSLQLTLDRAARRRGHGNLEQPTSLYKAFMIFLMASVLDRAVSGHVSHDLLFFMRAKISRRVVKLGS</sequence>
<comment type="caution">
    <text evidence="2">The sequence shown here is derived from an EMBL/GenBank/DDBJ whole genome shotgun (WGS) entry which is preliminary data.</text>
</comment>
<reference evidence="2" key="1">
    <citation type="submission" date="2023-06" db="EMBL/GenBank/DDBJ databases">
        <title>Genome-scale phylogeny and comparative genomics of the fungal order Sordariales.</title>
        <authorList>
            <consortium name="Lawrence Berkeley National Laboratory"/>
            <person name="Hensen N."/>
            <person name="Bonometti L."/>
            <person name="Westerberg I."/>
            <person name="Brannstrom I.O."/>
            <person name="Guillou S."/>
            <person name="Cros-Aarteil S."/>
            <person name="Calhoun S."/>
            <person name="Haridas S."/>
            <person name="Kuo A."/>
            <person name="Mondo S."/>
            <person name="Pangilinan J."/>
            <person name="Riley R."/>
            <person name="LaButti K."/>
            <person name="Andreopoulos B."/>
            <person name="Lipzen A."/>
            <person name="Chen C."/>
            <person name="Yanf M."/>
            <person name="Daum C."/>
            <person name="Ng V."/>
            <person name="Clum A."/>
            <person name="Steindorff A."/>
            <person name="Ohm R."/>
            <person name="Martin F."/>
            <person name="Silar P."/>
            <person name="Natvig D."/>
            <person name="Lalanne C."/>
            <person name="Gautier V."/>
            <person name="Ament-velasquez S.L."/>
            <person name="Kruys A."/>
            <person name="Hutchinson M.I."/>
            <person name="Powell A.J."/>
            <person name="Barry K."/>
            <person name="Miller A.N."/>
            <person name="Grigoriev I.V."/>
            <person name="Debuchy R."/>
            <person name="Gladieux P."/>
            <person name="Thoren M.H."/>
            <person name="Johannesson H."/>
        </authorList>
    </citation>
    <scope>NUCLEOTIDE SEQUENCE</scope>
    <source>
        <strain evidence="2">SMH3187-1</strain>
    </source>
</reference>
<evidence type="ECO:0000313" key="3">
    <source>
        <dbReference type="Proteomes" id="UP001172155"/>
    </source>
</evidence>
<name>A0AA40F481_9PEZI</name>
<dbReference type="Proteomes" id="UP001172155">
    <property type="component" value="Unassembled WGS sequence"/>
</dbReference>
<dbReference type="EMBL" id="JAUKUD010000003">
    <property type="protein sequence ID" value="KAK0750667.1"/>
    <property type="molecule type" value="Genomic_DNA"/>
</dbReference>
<feature type="domain" description="DUF6606" evidence="1">
    <location>
        <begin position="2"/>
        <end position="97"/>
    </location>
</feature>
<feature type="non-terminal residue" evidence="2">
    <location>
        <position position="126"/>
    </location>
</feature>
<protein>
    <recommendedName>
        <fullName evidence="1">DUF6606 domain-containing protein</fullName>
    </recommendedName>
</protein>
<accession>A0AA40F481</accession>
<organism evidence="2 3">
    <name type="scientific">Schizothecium vesticola</name>
    <dbReference type="NCBI Taxonomy" id="314040"/>
    <lineage>
        <taxon>Eukaryota</taxon>
        <taxon>Fungi</taxon>
        <taxon>Dikarya</taxon>
        <taxon>Ascomycota</taxon>
        <taxon>Pezizomycotina</taxon>
        <taxon>Sordariomycetes</taxon>
        <taxon>Sordariomycetidae</taxon>
        <taxon>Sordariales</taxon>
        <taxon>Schizotheciaceae</taxon>
        <taxon>Schizothecium</taxon>
    </lineage>
</organism>
<dbReference type="InterPro" id="IPR046541">
    <property type="entry name" value="DUF6606"/>
</dbReference>
<evidence type="ECO:0000259" key="1">
    <source>
        <dbReference type="Pfam" id="PF20255"/>
    </source>
</evidence>
<dbReference type="AlphaFoldDB" id="A0AA40F481"/>
<keyword evidence="3" id="KW-1185">Reference proteome</keyword>
<proteinExistence type="predicted"/>
<gene>
    <name evidence="2" type="ORF">B0T18DRAFT_305723</name>
</gene>
<evidence type="ECO:0000313" key="2">
    <source>
        <dbReference type="EMBL" id="KAK0750667.1"/>
    </source>
</evidence>